<dbReference type="GO" id="GO:0005929">
    <property type="term" value="C:cilium"/>
    <property type="evidence" value="ECO:0007669"/>
    <property type="project" value="UniProtKB-SubCell"/>
</dbReference>
<dbReference type="PANTHER" id="PTHR31183">
    <property type="entry name" value="TRICHOPLEIN KERATIN FILAMENT-BINDING PROTEIN FAMILY MEMBER"/>
    <property type="match status" value="1"/>
</dbReference>
<accession>A0A8C3GI68</accession>
<reference evidence="5" key="1">
    <citation type="submission" date="2018-09" db="EMBL/GenBank/DDBJ databases">
        <title>Common duck and Muscovy duck high density SNP chip.</title>
        <authorList>
            <person name="Vignal A."/>
            <person name="Thebault N."/>
            <person name="Warren W.C."/>
        </authorList>
    </citation>
    <scope>NUCLEOTIDE SEQUENCE [LARGE SCALE GENOMIC DNA]</scope>
</reference>
<evidence type="ECO:0000256" key="1">
    <source>
        <dbReference type="ARBA" id="ARBA00004138"/>
    </source>
</evidence>
<evidence type="ECO:0008006" key="7">
    <source>
        <dbReference type="Google" id="ProtNLM"/>
    </source>
</evidence>
<dbReference type="InterPro" id="IPR043596">
    <property type="entry name" value="CFAP53/TCHP"/>
</dbReference>
<keyword evidence="2" id="KW-0969">Cilium</keyword>
<evidence type="ECO:0000256" key="3">
    <source>
        <dbReference type="ARBA" id="ARBA00023273"/>
    </source>
</evidence>
<reference evidence="5" key="3">
    <citation type="submission" date="2025-09" db="UniProtKB">
        <authorList>
            <consortium name="Ensembl"/>
        </authorList>
    </citation>
    <scope>IDENTIFICATION</scope>
</reference>
<keyword evidence="6" id="KW-1185">Reference proteome</keyword>
<evidence type="ECO:0000256" key="2">
    <source>
        <dbReference type="ARBA" id="ARBA00023069"/>
    </source>
</evidence>
<evidence type="ECO:0000313" key="6">
    <source>
        <dbReference type="Proteomes" id="UP000694556"/>
    </source>
</evidence>
<evidence type="ECO:0000256" key="4">
    <source>
        <dbReference type="SAM" id="Coils"/>
    </source>
</evidence>
<reference evidence="5" key="2">
    <citation type="submission" date="2025-08" db="UniProtKB">
        <authorList>
            <consortium name="Ensembl"/>
        </authorList>
    </citation>
    <scope>IDENTIFICATION</scope>
</reference>
<keyword evidence="4" id="KW-0175">Coiled coil</keyword>
<proteinExistence type="predicted"/>
<dbReference type="PANTHER" id="PTHR31183:SF1">
    <property type="entry name" value="CILIA- AND FLAGELLA-ASSOCIATED PROTEIN 53"/>
    <property type="match status" value="1"/>
</dbReference>
<comment type="subcellular location">
    <subcellularLocation>
        <location evidence="1">Cell projection</location>
        <location evidence="1">Cilium</location>
    </subcellularLocation>
</comment>
<evidence type="ECO:0000313" key="5">
    <source>
        <dbReference type="Ensembl" id="ENSCMMP00000011460.1"/>
    </source>
</evidence>
<dbReference type="Proteomes" id="UP000694556">
    <property type="component" value="Chromosome Z"/>
</dbReference>
<sequence>MRARPPKERRNDNFVLARRDREEELLEYAALLKLYNRCRSVHEWQQRNEQKWLHRAVQRKVEAAMQECQAGVDDRRERLRELLEAEENKYFAEMEAFDETLLEKQAKMRERAKLLREEREKERQQLVAEKREQQFRQQCDELRTQRMKQHQRELCTDRLAQLALKEELKKQQQEEEEMFAELWKEDRLAKERREAVDTQKLSQQNREILDVLGAQVAVLSAHKEEEKRLKEEEARLLVISRSSSIQYSLKKQKECREMLLGAAEDKRKRLNEEKEGELALEMKTLEKSPWKPEEDPEEKTRRKVRATGLNCDVLEQNLTWINFVALCGAAQCKRDQTRDLFCDQVDSFEAKEYQEQLRAQIAHQQQARDAEEEEKKQEYELGLAEERAYQERIQDALSRPDEKLAKIHPLRRKLTSNSQDHLTMTF</sequence>
<feature type="coiled-coil region" evidence="4">
    <location>
        <begin position="69"/>
        <end position="134"/>
    </location>
</feature>
<protein>
    <recommendedName>
        <fullName evidence="7">Trichohyalin-plectin-homology domain-containing protein</fullName>
    </recommendedName>
</protein>
<name>A0A8C3GI68_CAIMO</name>
<dbReference type="Ensembl" id="ENSCMMT00000012614.1">
    <property type="protein sequence ID" value="ENSCMMP00000011460.1"/>
    <property type="gene ID" value="ENSCMMG00000007224.1"/>
</dbReference>
<organism evidence="5 6">
    <name type="scientific">Cairina moschata</name>
    <name type="common">Muscovy duck</name>
    <dbReference type="NCBI Taxonomy" id="8855"/>
    <lineage>
        <taxon>Eukaryota</taxon>
        <taxon>Metazoa</taxon>
        <taxon>Chordata</taxon>
        <taxon>Craniata</taxon>
        <taxon>Vertebrata</taxon>
        <taxon>Euteleostomi</taxon>
        <taxon>Archelosauria</taxon>
        <taxon>Archosauria</taxon>
        <taxon>Dinosauria</taxon>
        <taxon>Saurischia</taxon>
        <taxon>Theropoda</taxon>
        <taxon>Coelurosauria</taxon>
        <taxon>Aves</taxon>
        <taxon>Neognathae</taxon>
        <taxon>Galloanserae</taxon>
        <taxon>Anseriformes</taxon>
        <taxon>Anatidae</taxon>
        <taxon>Anatinae</taxon>
        <taxon>Cairina</taxon>
    </lineage>
</organism>
<keyword evidence="3" id="KW-0966">Cell projection</keyword>
<feature type="coiled-coil region" evidence="4">
    <location>
        <begin position="354"/>
        <end position="387"/>
    </location>
</feature>
<dbReference type="AlphaFoldDB" id="A0A8C3GI68"/>